<comment type="caution">
    <text evidence="2">The sequence shown here is derived from an EMBL/GenBank/DDBJ whole genome shotgun (WGS) entry which is preliminary data.</text>
</comment>
<feature type="chain" id="PRO_5046351425" description="Outer membrane lipoprotein-sorting protein" evidence="1">
    <location>
        <begin position="20"/>
        <end position="248"/>
    </location>
</feature>
<organism evidence="2 3">
    <name type="scientific">Pinibacter soli</name>
    <dbReference type="NCBI Taxonomy" id="3044211"/>
    <lineage>
        <taxon>Bacteria</taxon>
        <taxon>Pseudomonadati</taxon>
        <taxon>Bacteroidota</taxon>
        <taxon>Chitinophagia</taxon>
        <taxon>Chitinophagales</taxon>
        <taxon>Chitinophagaceae</taxon>
        <taxon>Pinibacter</taxon>
    </lineage>
</organism>
<name>A0ABT6RIT1_9BACT</name>
<sequence length="248" mass="26830">MPKWIIAGFAFFLTLTLFAAQAQTADEVISKYVDAMGGKEKLNSINTLHMEGVAVMQNGNELTTTMDKVNGKLSRRESQFGAMGSLTSIITDKGGWVSGPRSGGKFEPIPADKLKNTKAELDCAGSLVDYASKGYKVEYLGKETLDGKDCHKIKLTLTSGADITYYIDAQTYYILRETHKGSSFAGNGGGRPGAADADISTDFSDYQKTDQGYIFPFKVKVGGMGNGMTFEKIEVNKPLDVAKLSKPE</sequence>
<dbReference type="EMBL" id="JASBRG010000007">
    <property type="protein sequence ID" value="MDI3322481.1"/>
    <property type="molecule type" value="Genomic_DNA"/>
</dbReference>
<keyword evidence="1" id="KW-0732">Signal</keyword>
<evidence type="ECO:0000256" key="1">
    <source>
        <dbReference type="SAM" id="SignalP"/>
    </source>
</evidence>
<dbReference type="RefSeq" id="WP_282336602.1">
    <property type="nucleotide sequence ID" value="NZ_JASBRG010000007.1"/>
</dbReference>
<dbReference type="Gene3D" id="2.50.20.10">
    <property type="entry name" value="Lipoprotein localisation LolA/LolB/LppX"/>
    <property type="match status" value="1"/>
</dbReference>
<keyword evidence="3" id="KW-1185">Reference proteome</keyword>
<proteinExistence type="predicted"/>
<protein>
    <recommendedName>
        <fullName evidence="4">Outer membrane lipoprotein-sorting protein</fullName>
    </recommendedName>
</protein>
<feature type="signal peptide" evidence="1">
    <location>
        <begin position="1"/>
        <end position="19"/>
    </location>
</feature>
<evidence type="ECO:0000313" key="3">
    <source>
        <dbReference type="Proteomes" id="UP001226434"/>
    </source>
</evidence>
<evidence type="ECO:0000313" key="2">
    <source>
        <dbReference type="EMBL" id="MDI3322481.1"/>
    </source>
</evidence>
<accession>A0ABT6RIT1</accession>
<dbReference type="Proteomes" id="UP001226434">
    <property type="component" value="Unassembled WGS sequence"/>
</dbReference>
<reference evidence="2 3" key="1">
    <citation type="submission" date="2023-05" db="EMBL/GenBank/DDBJ databases">
        <title>Genome sequence of Pinibacter sp. MAH-24.</title>
        <authorList>
            <person name="Huq M.A."/>
        </authorList>
    </citation>
    <scope>NUCLEOTIDE SEQUENCE [LARGE SCALE GENOMIC DNA]</scope>
    <source>
        <strain evidence="2 3">MAH-24</strain>
    </source>
</reference>
<gene>
    <name evidence="2" type="ORF">QJ048_22020</name>
</gene>
<evidence type="ECO:0008006" key="4">
    <source>
        <dbReference type="Google" id="ProtNLM"/>
    </source>
</evidence>